<feature type="transmembrane region" description="Helical" evidence="1">
    <location>
        <begin position="18"/>
        <end position="34"/>
    </location>
</feature>
<protein>
    <submittedName>
        <fullName evidence="3">CPBP family intramembrane metalloprotease</fullName>
    </submittedName>
</protein>
<keyword evidence="1" id="KW-0812">Transmembrane</keyword>
<sequence length="38" mass="4554">MNNKNTSSVDKEIKTSKLFYQNMFIFITFISIFSKMTR</sequence>
<evidence type="ECO:0000256" key="1">
    <source>
        <dbReference type="SAM" id="Phobius"/>
    </source>
</evidence>
<dbReference type="WBParaSite" id="SPAL_0000429850.1">
    <property type="protein sequence ID" value="SPAL_0000429850.1"/>
    <property type="gene ID" value="SPAL_0000429850"/>
</dbReference>
<organism evidence="2 3">
    <name type="scientific">Strongyloides papillosus</name>
    <name type="common">Intestinal threadworm</name>
    <dbReference type="NCBI Taxonomy" id="174720"/>
    <lineage>
        <taxon>Eukaryota</taxon>
        <taxon>Metazoa</taxon>
        <taxon>Ecdysozoa</taxon>
        <taxon>Nematoda</taxon>
        <taxon>Chromadorea</taxon>
        <taxon>Rhabditida</taxon>
        <taxon>Tylenchina</taxon>
        <taxon>Panagrolaimomorpha</taxon>
        <taxon>Strongyloidoidea</taxon>
        <taxon>Strongyloididae</taxon>
        <taxon>Strongyloides</taxon>
    </lineage>
</organism>
<evidence type="ECO:0000313" key="3">
    <source>
        <dbReference type="WBParaSite" id="SPAL_0000429850.1"/>
    </source>
</evidence>
<name>A0A0N5BE74_STREA</name>
<reference evidence="3" key="1">
    <citation type="submission" date="2017-02" db="UniProtKB">
        <authorList>
            <consortium name="WormBaseParasite"/>
        </authorList>
    </citation>
    <scope>IDENTIFICATION</scope>
</reference>
<evidence type="ECO:0000313" key="2">
    <source>
        <dbReference type="Proteomes" id="UP000046392"/>
    </source>
</evidence>
<proteinExistence type="predicted"/>
<accession>A0A0N5BE74</accession>
<dbReference type="AlphaFoldDB" id="A0A0N5BE74"/>
<keyword evidence="1" id="KW-0472">Membrane</keyword>
<dbReference type="Proteomes" id="UP000046392">
    <property type="component" value="Unplaced"/>
</dbReference>
<keyword evidence="1" id="KW-1133">Transmembrane helix</keyword>
<keyword evidence="2" id="KW-1185">Reference proteome</keyword>